<evidence type="ECO:0000313" key="2">
    <source>
        <dbReference type="Proteomes" id="UP000016801"/>
    </source>
</evidence>
<dbReference type="STRING" id="1111077.M1VVJ6"/>
<accession>M1VVJ6</accession>
<dbReference type="InterPro" id="IPR011990">
    <property type="entry name" value="TPR-like_helical_dom_sf"/>
</dbReference>
<protein>
    <submittedName>
        <fullName evidence="1">Uncharacterized protein</fullName>
    </submittedName>
</protein>
<dbReference type="InterPro" id="IPR019734">
    <property type="entry name" value="TPR_rpt"/>
</dbReference>
<sequence>MSSSLFNPVLSMDDLIQSGRHCCAIQKYERALPFFTRAIGSCPCTRGLQRRRCTCKNFERGAGQGGSISKEVMHPCYCDVGILFKKCDNPYHILALDLRAASHEAMGRLDDAMNDAEWMVELAPRLPDGYLRLGKVARLQNNYEYAWGMYTTGIEINEEFVMGLSPRLLVRCMILGLR</sequence>
<reference evidence="1 2" key="1">
    <citation type="journal article" date="2013" name="PLoS Genet.">
        <title>Plant-symbiotic fungi as chemical engineers: Multi-genome analysis of the Clavicipitaceae reveals dynamics of alkaloid loci.</title>
        <authorList>
            <person name="Schardl C.L."/>
            <person name="Young C.A."/>
            <person name="Hesse U."/>
            <person name="Amyotte S.G."/>
            <person name="Andreeva K."/>
            <person name="Calie P.J."/>
            <person name="Fleetwood D.J."/>
            <person name="Haws D.C."/>
            <person name="Moore N."/>
            <person name="Oeser B."/>
            <person name="Panaccione D.G."/>
            <person name="Schweri K.K."/>
            <person name="Voisey C.R."/>
            <person name="Farman M.L."/>
            <person name="Jaromczyk J.W."/>
            <person name="Roe B.A."/>
            <person name="O'Sullivan D.M."/>
            <person name="Scott B."/>
            <person name="Tudzynski P."/>
            <person name="An Z."/>
            <person name="Arnaoudova E.G."/>
            <person name="Bullock C.T."/>
            <person name="Charlton N.D."/>
            <person name="Chen L."/>
            <person name="Cox M."/>
            <person name="Dinkins R.D."/>
            <person name="Florea S."/>
            <person name="Glenn A.E."/>
            <person name="Gordon A."/>
            <person name="Gueldener U."/>
            <person name="Harris D.R."/>
            <person name="Hollin W."/>
            <person name="Jaromczyk J."/>
            <person name="Johnson R.D."/>
            <person name="Khan A.K."/>
            <person name="Leistner E."/>
            <person name="Leuchtmann A."/>
            <person name="Li C."/>
            <person name="Liu J."/>
            <person name="Liu J."/>
            <person name="Liu M."/>
            <person name="Mace W."/>
            <person name="Machado C."/>
            <person name="Nagabhyru P."/>
            <person name="Pan J."/>
            <person name="Schmid J."/>
            <person name="Sugawara K."/>
            <person name="Steiner U."/>
            <person name="Takach J.E."/>
            <person name="Tanaka E."/>
            <person name="Webb J.S."/>
            <person name="Wilson E.V."/>
            <person name="Wiseman J.L."/>
            <person name="Yoshida R."/>
            <person name="Zeng Z."/>
        </authorList>
    </citation>
    <scope>NUCLEOTIDE SEQUENCE [LARGE SCALE GENOMIC DNA]</scope>
    <source>
        <strain evidence="1 2">20.1</strain>
    </source>
</reference>
<dbReference type="AlphaFoldDB" id="M1VVJ6"/>
<dbReference type="Proteomes" id="UP000016801">
    <property type="component" value="Unassembled WGS sequence"/>
</dbReference>
<evidence type="ECO:0000313" key="1">
    <source>
        <dbReference type="EMBL" id="CCE29637.1"/>
    </source>
</evidence>
<dbReference type="eggNOG" id="ENOG502S69X">
    <property type="taxonomic scope" value="Eukaryota"/>
</dbReference>
<dbReference type="OrthoDB" id="629492at2759"/>
<comment type="caution">
    <text evidence="1">The sequence shown here is derived from an EMBL/GenBank/DDBJ whole genome shotgun (WGS) entry which is preliminary data.</text>
</comment>
<dbReference type="EMBL" id="CAGA01000015">
    <property type="protein sequence ID" value="CCE29637.1"/>
    <property type="molecule type" value="Genomic_DNA"/>
</dbReference>
<dbReference type="HOGENOM" id="CLU_107655_0_0_1"/>
<gene>
    <name evidence="1" type="ORF">CPUR_03484</name>
</gene>
<dbReference type="SUPFAM" id="SSF48452">
    <property type="entry name" value="TPR-like"/>
    <property type="match status" value="1"/>
</dbReference>
<keyword evidence="2" id="KW-1185">Reference proteome</keyword>
<dbReference type="Gene3D" id="1.25.40.10">
    <property type="entry name" value="Tetratricopeptide repeat domain"/>
    <property type="match status" value="1"/>
</dbReference>
<proteinExistence type="predicted"/>
<dbReference type="SMART" id="SM00028">
    <property type="entry name" value="TPR"/>
    <property type="match status" value="2"/>
</dbReference>
<organism evidence="1 2">
    <name type="scientific">Claviceps purpurea (strain 20.1)</name>
    <name type="common">Ergot fungus</name>
    <name type="synonym">Sphacelia segetum</name>
    <dbReference type="NCBI Taxonomy" id="1111077"/>
    <lineage>
        <taxon>Eukaryota</taxon>
        <taxon>Fungi</taxon>
        <taxon>Dikarya</taxon>
        <taxon>Ascomycota</taxon>
        <taxon>Pezizomycotina</taxon>
        <taxon>Sordariomycetes</taxon>
        <taxon>Hypocreomycetidae</taxon>
        <taxon>Hypocreales</taxon>
        <taxon>Clavicipitaceae</taxon>
        <taxon>Claviceps</taxon>
    </lineage>
</organism>
<name>M1VVJ6_CLAP2</name>
<dbReference type="VEuPathDB" id="FungiDB:CPUR_03484"/>